<gene>
    <name evidence="4" type="ORF">APS56_09630</name>
</gene>
<dbReference type="Gene3D" id="2.60.40.380">
    <property type="entry name" value="Purple acid phosphatase-like, N-terminal"/>
    <property type="match status" value="1"/>
</dbReference>
<evidence type="ECO:0000259" key="3">
    <source>
        <dbReference type="Pfam" id="PF16656"/>
    </source>
</evidence>
<accession>A0A0P0CGQ0</accession>
<evidence type="ECO:0000313" key="5">
    <source>
        <dbReference type="Proteomes" id="UP000057981"/>
    </source>
</evidence>
<feature type="domain" description="Calcineurin-like phosphoesterase" evidence="2">
    <location>
        <begin position="140"/>
        <end position="332"/>
    </location>
</feature>
<sequence length="454" mass="52613">MKKSIFLLISLLATVFSCKELQTEVYNNSLLEQFPHHIKLTWKTSPENSQAISWRTRSYVSESYIEFTEATASPFFEKSIQNMKAKTDSLTSEDGLWYYHTINLENLKPNTMYSYRVGNMDLWSEWSEFKTATGQNEPFKFLYFGDVQRYIHSLGSRTLRQAVLANPDSKFMLFAGDLIHRGGLNKENWNEFFPAGGWAFQNIPTIATPGNHEHKWVAKETKEIAPLWHLNFSFPENGPIGQEGQTYFVDYNNIRVISIDTSAKITSEQREETYAWLEKVLKEFEGDWVFVTFHHAMAGLARNRPPNIRFPEIKALLEKYNVPLVFTGHEHLYARGRMGADFPVYAVSVAGPYQNAIQFSDWIERAGSSIQLYQEIHVSQSQLKYVSKTVLGDVYDSFTITKNDIGKMEFMEAENLPVESLIPTKDFETRYDKEEVETYEADKTKYLKRIKNKL</sequence>
<dbReference type="CDD" id="cd00063">
    <property type="entry name" value="FN3"/>
    <property type="match status" value="1"/>
</dbReference>
<dbReference type="Pfam" id="PF16656">
    <property type="entry name" value="Pur_ac_phosph_N"/>
    <property type="match status" value="1"/>
</dbReference>
<dbReference type="InterPro" id="IPR003961">
    <property type="entry name" value="FN3_dom"/>
</dbReference>
<dbReference type="Gene3D" id="3.60.21.10">
    <property type="match status" value="1"/>
</dbReference>
<organism evidence="4 5">
    <name type="scientific">Pseudalgibacter alginicilyticus</name>
    <dbReference type="NCBI Taxonomy" id="1736674"/>
    <lineage>
        <taxon>Bacteria</taxon>
        <taxon>Pseudomonadati</taxon>
        <taxon>Bacteroidota</taxon>
        <taxon>Flavobacteriia</taxon>
        <taxon>Flavobacteriales</taxon>
        <taxon>Flavobacteriaceae</taxon>
        <taxon>Pseudalgibacter</taxon>
    </lineage>
</organism>
<dbReference type="PANTHER" id="PTHR45867">
    <property type="entry name" value="PURPLE ACID PHOSPHATASE"/>
    <property type="match status" value="1"/>
</dbReference>
<evidence type="ECO:0000313" key="4">
    <source>
        <dbReference type="EMBL" id="ALJ05367.1"/>
    </source>
</evidence>
<dbReference type="AlphaFoldDB" id="A0A0P0CGQ0"/>
<dbReference type="InterPro" id="IPR029052">
    <property type="entry name" value="Metallo-depent_PP-like"/>
</dbReference>
<evidence type="ECO:0000256" key="1">
    <source>
        <dbReference type="ARBA" id="ARBA00022729"/>
    </source>
</evidence>
<dbReference type="InterPro" id="IPR008963">
    <property type="entry name" value="Purple_acid_Pase-like_N"/>
</dbReference>
<dbReference type="STRING" id="1736674.APS56_09630"/>
<evidence type="ECO:0008006" key="6">
    <source>
        <dbReference type="Google" id="ProtNLM"/>
    </source>
</evidence>
<dbReference type="SUPFAM" id="SSF56300">
    <property type="entry name" value="Metallo-dependent phosphatases"/>
    <property type="match status" value="1"/>
</dbReference>
<dbReference type="SUPFAM" id="SSF49363">
    <property type="entry name" value="Purple acid phosphatase, N-terminal domain"/>
    <property type="match status" value="1"/>
</dbReference>
<evidence type="ECO:0000259" key="2">
    <source>
        <dbReference type="Pfam" id="PF00149"/>
    </source>
</evidence>
<dbReference type="Pfam" id="PF00149">
    <property type="entry name" value="Metallophos"/>
    <property type="match status" value="1"/>
</dbReference>
<dbReference type="EMBL" id="CP012898">
    <property type="protein sequence ID" value="ALJ05367.1"/>
    <property type="molecule type" value="Genomic_DNA"/>
</dbReference>
<keyword evidence="1" id="KW-0732">Signal</keyword>
<dbReference type="Proteomes" id="UP000057981">
    <property type="component" value="Chromosome"/>
</dbReference>
<dbReference type="RefSeq" id="WP_054727566.1">
    <property type="nucleotide sequence ID" value="NZ_CP012898.1"/>
</dbReference>
<dbReference type="KEGG" id="ahz:APS56_09630"/>
<dbReference type="InterPro" id="IPR015914">
    <property type="entry name" value="PAPs_N"/>
</dbReference>
<proteinExistence type="predicted"/>
<dbReference type="PROSITE" id="PS51257">
    <property type="entry name" value="PROKAR_LIPOPROTEIN"/>
    <property type="match status" value="1"/>
</dbReference>
<dbReference type="PANTHER" id="PTHR45867:SF3">
    <property type="entry name" value="ACID PHOSPHATASE TYPE 7"/>
    <property type="match status" value="1"/>
</dbReference>
<dbReference type="InterPro" id="IPR004843">
    <property type="entry name" value="Calcineurin-like_PHP"/>
</dbReference>
<dbReference type="GO" id="GO:0003993">
    <property type="term" value="F:acid phosphatase activity"/>
    <property type="evidence" value="ECO:0007669"/>
    <property type="project" value="InterPro"/>
</dbReference>
<dbReference type="GO" id="GO:0046872">
    <property type="term" value="F:metal ion binding"/>
    <property type="evidence" value="ECO:0007669"/>
    <property type="project" value="InterPro"/>
</dbReference>
<dbReference type="OrthoDB" id="9809781at2"/>
<feature type="domain" description="Purple acid phosphatase N-terminal" evidence="3">
    <location>
        <begin position="35"/>
        <end position="131"/>
    </location>
</feature>
<name>A0A0P0CGQ0_9FLAO</name>
<keyword evidence="5" id="KW-1185">Reference proteome</keyword>
<protein>
    <recommendedName>
        <fullName evidence="6">Metallophosphoesterase</fullName>
    </recommendedName>
</protein>
<reference evidence="4 5" key="1">
    <citation type="submission" date="2015-10" db="EMBL/GenBank/DDBJ databases">
        <authorList>
            <person name="Gilbert D.G."/>
        </authorList>
    </citation>
    <scope>NUCLEOTIDE SEQUENCE [LARGE SCALE GENOMIC DNA]</scope>
    <source>
        <strain evidence="5">HZ-22</strain>
    </source>
</reference>